<feature type="domain" description="SHOCT" evidence="3">
    <location>
        <begin position="95"/>
        <end position="120"/>
    </location>
</feature>
<proteinExistence type="predicted"/>
<evidence type="ECO:0000313" key="4">
    <source>
        <dbReference type="EMBL" id="SMF27358.1"/>
    </source>
</evidence>
<evidence type="ECO:0000313" key="5">
    <source>
        <dbReference type="Proteomes" id="UP000192917"/>
    </source>
</evidence>
<organism evidence="4 5">
    <name type="scientific">Tistlia consotensis USBA 355</name>
    <dbReference type="NCBI Taxonomy" id="560819"/>
    <lineage>
        <taxon>Bacteria</taxon>
        <taxon>Pseudomonadati</taxon>
        <taxon>Pseudomonadota</taxon>
        <taxon>Alphaproteobacteria</taxon>
        <taxon>Rhodospirillales</taxon>
        <taxon>Rhodovibrionaceae</taxon>
        <taxon>Tistlia</taxon>
    </lineage>
</organism>
<reference evidence="4 5" key="1">
    <citation type="submission" date="2017-04" db="EMBL/GenBank/DDBJ databases">
        <authorList>
            <person name="Afonso C.L."/>
            <person name="Miller P.J."/>
            <person name="Scott M.A."/>
            <person name="Spackman E."/>
            <person name="Goraichik I."/>
            <person name="Dimitrov K.M."/>
            <person name="Suarez D.L."/>
            <person name="Swayne D.E."/>
        </authorList>
    </citation>
    <scope>NUCLEOTIDE SEQUENCE [LARGE SCALE GENOMIC DNA]</scope>
    <source>
        <strain evidence="4 5">USBA 355</strain>
    </source>
</reference>
<name>A0A1Y6C0D7_9PROT</name>
<dbReference type="Pfam" id="PF09851">
    <property type="entry name" value="SHOCT"/>
    <property type="match status" value="1"/>
</dbReference>
<evidence type="ECO:0000259" key="3">
    <source>
        <dbReference type="Pfam" id="PF09851"/>
    </source>
</evidence>
<feature type="transmembrane region" description="Helical" evidence="1">
    <location>
        <begin position="51"/>
        <end position="77"/>
    </location>
</feature>
<accession>A0A1Y6C0D7</accession>
<dbReference type="InterPro" id="IPR018649">
    <property type="entry name" value="SHOCT"/>
</dbReference>
<keyword evidence="5" id="KW-1185">Reference proteome</keyword>
<gene>
    <name evidence="4" type="ORF">SAMN05428998_10983</name>
</gene>
<keyword evidence="1" id="KW-1133">Transmembrane helix</keyword>
<keyword evidence="1" id="KW-0472">Membrane</keyword>
<evidence type="ECO:0000256" key="2">
    <source>
        <dbReference type="SAM" id="SignalP"/>
    </source>
</evidence>
<dbReference type="EMBL" id="FWZX01000009">
    <property type="protein sequence ID" value="SMF27358.1"/>
    <property type="molecule type" value="Genomic_DNA"/>
</dbReference>
<keyword evidence="1" id="KW-0812">Transmembrane</keyword>
<feature type="chain" id="PRO_5012802903" evidence="2">
    <location>
        <begin position="28"/>
        <end position="122"/>
    </location>
</feature>
<sequence length="122" mass="13407">MTRRNISRGLAAAASVAAAGLPAAAWAQQGPYFYGHMWDGGTMWGDGWHGWLLGPVMMILVLALVLVGVVVLLRWLVGPLHPHHPPTYPPAGKSALDILKERFARGEIDKDEFEERRRVLGD</sequence>
<keyword evidence="2" id="KW-0732">Signal</keyword>
<evidence type="ECO:0000256" key="1">
    <source>
        <dbReference type="SAM" id="Phobius"/>
    </source>
</evidence>
<dbReference type="STRING" id="560819.SAMN05428998_10983"/>
<feature type="signal peptide" evidence="2">
    <location>
        <begin position="1"/>
        <end position="27"/>
    </location>
</feature>
<dbReference type="Proteomes" id="UP000192917">
    <property type="component" value="Unassembled WGS sequence"/>
</dbReference>
<protein>
    <submittedName>
        <fullName evidence="4">Putative membrane protein</fullName>
    </submittedName>
</protein>
<dbReference type="AlphaFoldDB" id="A0A1Y6C0D7"/>